<feature type="domain" description="Cytochrome c" evidence="5">
    <location>
        <begin position="324"/>
        <end position="456"/>
    </location>
</feature>
<dbReference type="InterPro" id="IPR009056">
    <property type="entry name" value="Cyt_c-like_dom"/>
</dbReference>
<evidence type="ECO:0000256" key="1">
    <source>
        <dbReference type="ARBA" id="ARBA00022617"/>
    </source>
</evidence>
<proteinExistence type="predicted"/>
<dbReference type="PIRSF" id="PIRSF028099">
    <property type="entry name" value="DUF1111"/>
    <property type="match status" value="1"/>
</dbReference>
<evidence type="ECO:0000256" key="4">
    <source>
        <dbReference type="PROSITE-ProRule" id="PRU00433"/>
    </source>
</evidence>
<evidence type="ECO:0000313" key="6">
    <source>
        <dbReference type="EMBL" id="SEA64783.1"/>
    </source>
</evidence>
<dbReference type="GO" id="GO:0004130">
    <property type="term" value="F:cytochrome-c peroxidase activity"/>
    <property type="evidence" value="ECO:0007669"/>
    <property type="project" value="TreeGrafter"/>
</dbReference>
<accession>A0A1H4CWD9</accession>
<dbReference type="RefSeq" id="WP_211481909.1">
    <property type="nucleotide sequence ID" value="NZ_FNQY01000038.1"/>
</dbReference>
<dbReference type="Gene3D" id="1.10.760.10">
    <property type="entry name" value="Cytochrome c-like domain"/>
    <property type="match status" value="1"/>
</dbReference>
<dbReference type="EMBL" id="FNQY01000038">
    <property type="protein sequence ID" value="SEA64783.1"/>
    <property type="molecule type" value="Genomic_DNA"/>
</dbReference>
<dbReference type="GO" id="GO:0046872">
    <property type="term" value="F:metal ion binding"/>
    <property type="evidence" value="ECO:0007669"/>
    <property type="project" value="UniProtKB-KW"/>
</dbReference>
<dbReference type="GO" id="GO:0020037">
    <property type="term" value="F:heme binding"/>
    <property type="evidence" value="ECO:0007669"/>
    <property type="project" value="InterPro"/>
</dbReference>
<dbReference type="InterPro" id="IPR010538">
    <property type="entry name" value="DHOR"/>
</dbReference>
<evidence type="ECO:0000256" key="3">
    <source>
        <dbReference type="ARBA" id="ARBA00023004"/>
    </source>
</evidence>
<gene>
    <name evidence="6" type="ORF">SAMN05192529_13819</name>
</gene>
<dbReference type="PANTHER" id="PTHR30600">
    <property type="entry name" value="CYTOCHROME C PEROXIDASE-RELATED"/>
    <property type="match status" value="1"/>
</dbReference>
<dbReference type="SUPFAM" id="SSF46626">
    <property type="entry name" value="Cytochrome c"/>
    <property type="match status" value="1"/>
</dbReference>
<dbReference type="Pfam" id="PF06537">
    <property type="entry name" value="DHOR"/>
    <property type="match status" value="1"/>
</dbReference>
<dbReference type="GO" id="GO:0009055">
    <property type="term" value="F:electron transfer activity"/>
    <property type="evidence" value="ECO:0007669"/>
    <property type="project" value="InterPro"/>
</dbReference>
<evidence type="ECO:0000313" key="7">
    <source>
        <dbReference type="Proteomes" id="UP000199041"/>
    </source>
</evidence>
<dbReference type="STRING" id="551991.SAMN05192529_13819"/>
<sequence>MKKFYVMCVIGAIILVGSFCRKAGDFPEDLYNLQLSGGAATSFLSNSKAFGEMISGMSANDQFVHNVGDETFSQVFVSNPAPHFGGLGPIYNNVSCISCHHNDGKGTPTLGLVESSLLTRISIPGIASDGGPVQAPGFGLQLQDKSLIGSPEVKVNVSYTEQPFTFPDGETATLRKPTYSLSNPYIPLPAGYMISVRLAPPVFGLGLLELIPESTILSYADSADANGDGISGRPNYVYNPEDKKVELGRFGLKANTPSVRIQVASAFQQDMGLTSSVFPEESSYGQPQYDGLADDPEITDSLLNATVFYARTLAVPARRTVNDSTCRQGERIFKQIHCSSCHLPDVRTGVDVRLPMLSNQLIHPYTDLLLHDMGEDLADGRPDYRATGNEWRTMPLWGIGLFQKTNGTPYYLHDGRARTITEAILWHGGEAKSAKNAFVQLSKTDRAALLKFLNSL</sequence>
<keyword evidence="2 4" id="KW-0479">Metal-binding</keyword>
<keyword evidence="1 4" id="KW-0349">Heme</keyword>
<protein>
    <submittedName>
        <fullName evidence="6">CxxC motif-containing protein, DUF1111 family</fullName>
    </submittedName>
</protein>
<organism evidence="6 7">
    <name type="scientific">Arachidicoccus rhizosphaerae</name>
    <dbReference type="NCBI Taxonomy" id="551991"/>
    <lineage>
        <taxon>Bacteria</taxon>
        <taxon>Pseudomonadati</taxon>
        <taxon>Bacteroidota</taxon>
        <taxon>Chitinophagia</taxon>
        <taxon>Chitinophagales</taxon>
        <taxon>Chitinophagaceae</taxon>
        <taxon>Arachidicoccus</taxon>
    </lineage>
</organism>
<dbReference type="InterPro" id="IPR051395">
    <property type="entry name" value="Cytochrome_c_Peroxidase/MauG"/>
</dbReference>
<evidence type="ECO:0000259" key="5">
    <source>
        <dbReference type="PROSITE" id="PS51007"/>
    </source>
</evidence>
<evidence type="ECO:0000256" key="2">
    <source>
        <dbReference type="ARBA" id="ARBA00022723"/>
    </source>
</evidence>
<name>A0A1H4CWD9_9BACT</name>
<dbReference type="Proteomes" id="UP000199041">
    <property type="component" value="Unassembled WGS sequence"/>
</dbReference>
<dbReference type="PANTHER" id="PTHR30600:SF4">
    <property type="entry name" value="CYTOCHROME C DOMAIN-CONTAINING PROTEIN"/>
    <property type="match status" value="1"/>
</dbReference>
<reference evidence="6 7" key="1">
    <citation type="submission" date="2016-10" db="EMBL/GenBank/DDBJ databases">
        <authorList>
            <person name="de Groot N.N."/>
        </authorList>
    </citation>
    <scope>NUCLEOTIDE SEQUENCE [LARGE SCALE GENOMIC DNA]</scope>
    <source>
        <strain evidence="6 7">Vu-144</strain>
    </source>
</reference>
<dbReference type="InterPro" id="IPR036909">
    <property type="entry name" value="Cyt_c-like_dom_sf"/>
</dbReference>
<keyword evidence="3 4" id="KW-0408">Iron</keyword>
<dbReference type="PROSITE" id="PS51007">
    <property type="entry name" value="CYTC"/>
    <property type="match status" value="1"/>
</dbReference>
<dbReference type="AlphaFoldDB" id="A0A1H4CWD9"/>
<keyword evidence="7" id="KW-1185">Reference proteome</keyword>